<evidence type="ECO:0000259" key="4">
    <source>
        <dbReference type="PROSITE" id="PS51752"/>
    </source>
</evidence>
<evidence type="ECO:0000256" key="3">
    <source>
        <dbReference type="SAM" id="MobiDB-lite"/>
    </source>
</evidence>
<dbReference type="OrthoDB" id="2802265at2759"/>
<dbReference type="EMBL" id="KN840597">
    <property type="protein sequence ID" value="KIP03864.1"/>
    <property type="molecule type" value="Genomic_DNA"/>
</dbReference>
<keyword evidence="6" id="KW-1185">Reference proteome</keyword>
<keyword evidence="2" id="KW-0175">Coiled coil</keyword>
<dbReference type="InterPro" id="IPR036404">
    <property type="entry name" value="Jacalin-like_lectin_dom_sf"/>
</dbReference>
<feature type="compositionally biased region" description="Polar residues" evidence="3">
    <location>
        <begin position="665"/>
        <end position="674"/>
    </location>
</feature>
<evidence type="ECO:0000256" key="2">
    <source>
        <dbReference type="SAM" id="Coils"/>
    </source>
</evidence>
<dbReference type="SUPFAM" id="SSF51101">
    <property type="entry name" value="Mannose-binding lectins"/>
    <property type="match status" value="1"/>
</dbReference>
<proteinExistence type="inferred from homology"/>
<gene>
    <name evidence="5" type="ORF">PHLGIDRAFT_129897</name>
</gene>
<dbReference type="Pfam" id="PF01419">
    <property type="entry name" value="Jacalin"/>
    <property type="match status" value="1"/>
</dbReference>
<dbReference type="PROSITE" id="PS51752">
    <property type="entry name" value="JACALIN_LECTIN"/>
    <property type="match status" value="1"/>
</dbReference>
<dbReference type="STRING" id="745531.A0A0C3NGJ6"/>
<reference evidence="5 6" key="1">
    <citation type="journal article" date="2014" name="PLoS Genet.">
        <title>Analysis of the Phlebiopsis gigantea genome, transcriptome and secretome provides insight into its pioneer colonization strategies of wood.</title>
        <authorList>
            <person name="Hori C."/>
            <person name="Ishida T."/>
            <person name="Igarashi K."/>
            <person name="Samejima M."/>
            <person name="Suzuki H."/>
            <person name="Master E."/>
            <person name="Ferreira P."/>
            <person name="Ruiz-Duenas F.J."/>
            <person name="Held B."/>
            <person name="Canessa P."/>
            <person name="Larrondo L.F."/>
            <person name="Schmoll M."/>
            <person name="Druzhinina I.S."/>
            <person name="Kubicek C.P."/>
            <person name="Gaskell J.A."/>
            <person name="Kersten P."/>
            <person name="St John F."/>
            <person name="Glasner J."/>
            <person name="Sabat G."/>
            <person name="Splinter BonDurant S."/>
            <person name="Syed K."/>
            <person name="Yadav J."/>
            <person name="Mgbeahuruike A.C."/>
            <person name="Kovalchuk A."/>
            <person name="Asiegbu F.O."/>
            <person name="Lackner G."/>
            <person name="Hoffmeister D."/>
            <person name="Rencoret J."/>
            <person name="Gutierrez A."/>
            <person name="Sun H."/>
            <person name="Lindquist E."/>
            <person name="Barry K."/>
            <person name="Riley R."/>
            <person name="Grigoriev I.V."/>
            <person name="Henrissat B."/>
            <person name="Kues U."/>
            <person name="Berka R.M."/>
            <person name="Martinez A.T."/>
            <person name="Covert S.F."/>
            <person name="Blanchette R.A."/>
            <person name="Cullen D."/>
        </authorList>
    </citation>
    <scope>NUCLEOTIDE SEQUENCE [LARGE SCALE GENOMIC DNA]</scope>
    <source>
        <strain evidence="5 6">11061_1 CR5-6</strain>
    </source>
</reference>
<dbReference type="InterPro" id="IPR001229">
    <property type="entry name" value="Jacalin-like_lectin_dom"/>
</dbReference>
<dbReference type="Gene3D" id="2.100.10.30">
    <property type="entry name" value="Jacalin-like lectin domain"/>
    <property type="match status" value="1"/>
</dbReference>
<feature type="coiled-coil region" evidence="2">
    <location>
        <begin position="698"/>
        <end position="732"/>
    </location>
</feature>
<dbReference type="InterPro" id="IPR012475">
    <property type="entry name" value="Fungal_lectin"/>
</dbReference>
<sequence length="838" mass="93536">MPLPTRTVTLTVAASAGILRAFTKASDGSVREACNKIPESTFYQAIKSEKPHAVDLRRKWVHGNLTFHCHPNSALCALSWGTSAESLFYQDIRGHLRERRLDADKWHLTGFEEFGALLGTNIAAVSAEDGSRVCVFFQSARGGVCYRTATAAPGGAKWTWSKDVHTVTNTKACKGTGIGVTAWNNLGEIRVFFQDESRVVHEYHGHLTKNSWEHVGFSKTFSNTIGDITAISWEDKHARQIRLYLQDEHNTIIEWAHDGKRWVRGDFMKAALPNADVIALVRDVGQNGEHVQIPNVFWVGQDQVLYQRIYVPHGDGYRWLEAVPIDTIGDAGGQVGSWEGAYFTDEAPEDEDTDRIVHSVSVRTAQTHITALALDFTDGSATGWHGEAHGAEHKFTLKAGEDIWRVLYHANDKHILGLRFVTSTGRESQWFGLSTEKPGEWSHEGAALEGFCGTAEKELLGLMPLWSDRLSYATLDNINDMLTEGARLKTEVEQLSKKLPALETSSAELARLIQSGYTDSALETMDAFVRLAGWTEYLHDLTHVGRKAHLGKEDERRQRDLDEQLKACQEQTQVLLRCVDTLGGKARQLGVSSTKVHSKAAEIDAEVKTLESRLSRLLERTGKKARKLESYRAGYQEALSLAEKELENLKHRLASLQESHRFEQTARTLEANSSSDEDGEADDKLHRKFSLFALKSRKAVTEDDIRVAQENVEEQRQSLEECRGLLAQTEESVAKFSAVHHDAHATLQAVVGKMRELAPVIDQDRALREAAEKLSTLLEKLRVSSVAMEDNTTATEYAEELLVVLADLLAIEVLKKQLPHAQITVVTKVLRGISNFMY</sequence>
<dbReference type="SUPFAM" id="SSF89372">
    <property type="entry name" value="Fucose-specific lectin"/>
    <property type="match status" value="1"/>
</dbReference>
<dbReference type="AlphaFoldDB" id="A0A0C3NGJ6"/>
<evidence type="ECO:0000313" key="5">
    <source>
        <dbReference type="EMBL" id="KIP03864.1"/>
    </source>
</evidence>
<feature type="region of interest" description="Disordered" evidence="3">
    <location>
        <begin position="663"/>
        <end position="682"/>
    </location>
</feature>
<dbReference type="Gene3D" id="2.120.10.70">
    <property type="entry name" value="Fucose-specific lectin"/>
    <property type="match status" value="2"/>
</dbReference>
<feature type="domain" description="Jacalin-type lectin" evidence="4">
    <location>
        <begin position="329"/>
        <end position="468"/>
    </location>
</feature>
<evidence type="ECO:0000256" key="1">
    <source>
        <dbReference type="ARBA" id="ARBA00009042"/>
    </source>
</evidence>
<dbReference type="Pfam" id="PF07938">
    <property type="entry name" value="Fungal_lectin"/>
    <property type="match status" value="1"/>
</dbReference>
<accession>A0A0C3NGJ6</accession>
<protein>
    <recommendedName>
        <fullName evidence="4">Jacalin-type lectin domain-containing protein</fullName>
    </recommendedName>
</protein>
<evidence type="ECO:0000313" key="6">
    <source>
        <dbReference type="Proteomes" id="UP000053257"/>
    </source>
</evidence>
<dbReference type="HOGENOM" id="CLU_017450_0_0_1"/>
<name>A0A0C3NGJ6_PHLG1</name>
<comment type="similarity">
    <text evidence="1">Belongs to the fungal fucose-specific lectin family.</text>
</comment>
<dbReference type="Proteomes" id="UP000053257">
    <property type="component" value="Unassembled WGS sequence"/>
</dbReference>
<organism evidence="5 6">
    <name type="scientific">Phlebiopsis gigantea (strain 11061_1 CR5-6)</name>
    <name type="common">White-rot fungus</name>
    <name type="synonym">Peniophora gigantea</name>
    <dbReference type="NCBI Taxonomy" id="745531"/>
    <lineage>
        <taxon>Eukaryota</taxon>
        <taxon>Fungi</taxon>
        <taxon>Dikarya</taxon>
        <taxon>Basidiomycota</taxon>
        <taxon>Agaricomycotina</taxon>
        <taxon>Agaricomycetes</taxon>
        <taxon>Polyporales</taxon>
        <taxon>Phanerochaetaceae</taxon>
        <taxon>Phlebiopsis</taxon>
    </lineage>
</organism>